<protein>
    <submittedName>
        <fullName evidence="1">Uncharacterized protein</fullName>
    </submittedName>
</protein>
<dbReference type="EMBL" id="CAKMRJ010003334">
    <property type="protein sequence ID" value="CAH1432905.1"/>
    <property type="molecule type" value="Genomic_DNA"/>
</dbReference>
<sequence length="135" mass="15505">MASRSRRNQPRNCPEFLWCNFPRVVSPEVLAQWNGKLDWMRQRKVAFPSPPVPVDNEYNQPKVGRGQGPDIGRIFLWALVTPDVYLDIPFLLADFLSIRVGKDRCESPLYGGMLITCIARSFGVFDKHDAMFFTI</sequence>
<reference evidence="1 2" key="1">
    <citation type="submission" date="2022-01" db="EMBL/GenBank/DDBJ databases">
        <authorList>
            <person name="Xiong W."/>
            <person name="Schranz E."/>
        </authorList>
    </citation>
    <scope>NUCLEOTIDE SEQUENCE [LARGE SCALE GENOMIC DNA]</scope>
</reference>
<dbReference type="AlphaFoldDB" id="A0AAU9N2U5"/>
<evidence type="ECO:0000313" key="2">
    <source>
        <dbReference type="Proteomes" id="UP001157418"/>
    </source>
</evidence>
<accession>A0AAU9N2U5</accession>
<name>A0AAU9N2U5_9ASTR</name>
<proteinExistence type="predicted"/>
<organism evidence="1 2">
    <name type="scientific">Lactuca virosa</name>
    <dbReference type="NCBI Taxonomy" id="75947"/>
    <lineage>
        <taxon>Eukaryota</taxon>
        <taxon>Viridiplantae</taxon>
        <taxon>Streptophyta</taxon>
        <taxon>Embryophyta</taxon>
        <taxon>Tracheophyta</taxon>
        <taxon>Spermatophyta</taxon>
        <taxon>Magnoliopsida</taxon>
        <taxon>eudicotyledons</taxon>
        <taxon>Gunneridae</taxon>
        <taxon>Pentapetalae</taxon>
        <taxon>asterids</taxon>
        <taxon>campanulids</taxon>
        <taxon>Asterales</taxon>
        <taxon>Asteraceae</taxon>
        <taxon>Cichorioideae</taxon>
        <taxon>Cichorieae</taxon>
        <taxon>Lactucinae</taxon>
        <taxon>Lactuca</taxon>
    </lineage>
</organism>
<comment type="caution">
    <text evidence="1">The sequence shown here is derived from an EMBL/GenBank/DDBJ whole genome shotgun (WGS) entry which is preliminary data.</text>
</comment>
<dbReference type="Proteomes" id="UP001157418">
    <property type="component" value="Unassembled WGS sequence"/>
</dbReference>
<keyword evidence="2" id="KW-1185">Reference proteome</keyword>
<evidence type="ECO:0000313" key="1">
    <source>
        <dbReference type="EMBL" id="CAH1432905.1"/>
    </source>
</evidence>
<gene>
    <name evidence="1" type="ORF">LVIROSA_LOCUS19526</name>
</gene>